<comment type="caution">
    <text evidence="3">The sequence shown here is derived from an EMBL/GenBank/DDBJ whole genome shotgun (WGS) entry which is preliminary data.</text>
</comment>
<gene>
    <name evidence="3" type="ORF">PLOB_00006015</name>
</gene>
<dbReference type="InterPro" id="IPR044822">
    <property type="entry name" value="Myb_DNA-bind_4"/>
</dbReference>
<organism evidence="3 4">
    <name type="scientific">Porites lobata</name>
    <dbReference type="NCBI Taxonomy" id="104759"/>
    <lineage>
        <taxon>Eukaryota</taxon>
        <taxon>Metazoa</taxon>
        <taxon>Cnidaria</taxon>
        <taxon>Anthozoa</taxon>
        <taxon>Hexacorallia</taxon>
        <taxon>Scleractinia</taxon>
        <taxon>Fungiina</taxon>
        <taxon>Poritidae</taxon>
        <taxon>Porites</taxon>
    </lineage>
</organism>
<reference evidence="3 4" key="1">
    <citation type="submission" date="2022-05" db="EMBL/GenBank/DDBJ databases">
        <authorList>
            <consortium name="Genoscope - CEA"/>
            <person name="William W."/>
        </authorList>
    </citation>
    <scope>NUCLEOTIDE SEQUENCE [LARGE SCALE GENOMIC DNA]</scope>
</reference>
<evidence type="ECO:0000313" key="4">
    <source>
        <dbReference type="Proteomes" id="UP001159405"/>
    </source>
</evidence>
<evidence type="ECO:0000256" key="1">
    <source>
        <dbReference type="SAM" id="MobiDB-lite"/>
    </source>
</evidence>
<keyword evidence="4" id="KW-1185">Reference proteome</keyword>
<dbReference type="Pfam" id="PF13837">
    <property type="entry name" value="Myb_DNA-bind_4"/>
    <property type="match status" value="1"/>
</dbReference>
<feature type="region of interest" description="Disordered" evidence="1">
    <location>
        <begin position="1"/>
        <end position="24"/>
    </location>
</feature>
<evidence type="ECO:0000313" key="3">
    <source>
        <dbReference type="EMBL" id="CAH3163881.1"/>
    </source>
</evidence>
<feature type="domain" description="Myb/SANT-like DNA-binding" evidence="2">
    <location>
        <begin position="32"/>
        <end position="114"/>
    </location>
</feature>
<dbReference type="EMBL" id="CALNXK010000127">
    <property type="protein sequence ID" value="CAH3163881.1"/>
    <property type="molecule type" value="Genomic_DNA"/>
</dbReference>
<proteinExistence type="predicted"/>
<sequence length="195" mass="22385">MAERREGEKTVGLQQDAQKDDDGGLSHSMLERWEDFHVKLLVSCWQKQRLEFGKGKATKKDIFNRIANEFNSISTDVKVTGEQCSRKWLKLEASHKKITDHNNTTGADKKTWKLNTSMKWSLVSGEIQMYDRSSLWRAAAALQTSLRTKTPRKVEMMKTNVPRPRALVQQNEKPLEVAVNAGKGKENQNLRLQRC</sequence>
<name>A0ABN8QH15_9CNID</name>
<dbReference type="Gene3D" id="1.10.10.60">
    <property type="entry name" value="Homeodomain-like"/>
    <property type="match status" value="1"/>
</dbReference>
<accession>A0ABN8QH15</accession>
<evidence type="ECO:0000259" key="2">
    <source>
        <dbReference type="Pfam" id="PF13837"/>
    </source>
</evidence>
<protein>
    <recommendedName>
        <fullName evidence="2">Myb/SANT-like DNA-binding domain-containing protein</fullName>
    </recommendedName>
</protein>
<dbReference type="Proteomes" id="UP001159405">
    <property type="component" value="Unassembled WGS sequence"/>
</dbReference>